<comment type="subcellular location">
    <subcellularLocation>
        <location evidence="1">Nucleus</location>
    </subcellularLocation>
</comment>
<evidence type="ECO:0000256" key="9">
    <source>
        <dbReference type="SAM" id="MobiDB-lite"/>
    </source>
</evidence>
<dbReference type="InParanoid" id="A0A6J2UWF9"/>
<reference evidence="12" key="1">
    <citation type="submission" date="2025-08" db="UniProtKB">
        <authorList>
            <consortium name="RefSeq"/>
        </authorList>
    </citation>
    <scope>IDENTIFICATION</scope>
</reference>
<keyword evidence="2" id="KW-0217">Developmental protein</keyword>
<dbReference type="GO" id="GO:0000981">
    <property type="term" value="F:DNA-binding transcription factor activity, RNA polymerase II-specific"/>
    <property type="evidence" value="ECO:0007669"/>
    <property type="project" value="TreeGrafter"/>
</dbReference>
<dbReference type="GO" id="GO:0005634">
    <property type="term" value="C:nucleus"/>
    <property type="evidence" value="ECO:0007669"/>
    <property type="project" value="UniProtKB-SubCell"/>
</dbReference>
<sequence length="495" mass="54634">MTTSVACKTLHVSPPSGQYVSDQVSVVVSQNGCISDEQDQVVTSEFSLMEMTEVEYTHLQHIIQSHLEAQVMEQNGSEEVRLNPAAYTIGSPSIHTQTDGVITVGSRPSSPPVCQPEDVIPTTSSDVQYAVSKPVQIDPQEIKMVLVSDPSSSLIAGERTPTSWGEVPGSVLAKVRSAREVDRDGGVDMGEHRGASQVEVRPNPPARVRLEKRFNCSPRDTTRQQQESHSTALNVFLSMLHQSSEAQGIAMHSQSEKWMKSDWRTAAECPYPYRGTIFNTVGGTRGQGLGHLSQLLEGNKHSELIIPKNFTFNYRPEKDGGTVVKAPCIIRTGSVEEGVEMTANPGPLPKRARTRGLRAQTPNIIQGTGNWRGGLTGPTPKTSRRQGLALETSQRRERHNSKERDRRRRIRLCCDELNLLVPFCTTETDKATTLQWTTAFLKYIREVYGDSLKQDFQSTFCGKTGLRIKPSCVAKVTRSQSSEELGELQTATSQE</sequence>
<dbReference type="RefSeq" id="XP_030623662.1">
    <property type="nucleotide sequence ID" value="XM_030767802.1"/>
</dbReference>
<keyword evidence="8" id="KW-0539">Nucleus</keyword>
<dbReference type="GO" id="GO:0030154">
    <property type="term" value="P:cell differentiation"/>
    <property type="evidence" value="ECO:0007669"/>
    <property type="project" value="UniProtKB-KW"/>
</dbReference>
<keyword evidence="11" id="KW-1185">Reference proteome</keyword>
<feature type="domain" description="BHLH" evidence="10">
    <location>
        <begin position="394"/>
        <end position="444"/>
    </location>
</feature>
<evidence type="ECO:0000256" key="1">
    <source>
        <dbReference type="ARBA" id="ARBA00004123"/>
    </source>
</evidence>
<evidence type="ECO:0000256" key="5">
    <source>
        <dbReference type="ARBA" id="ARBA00023015"/>
    </source>
</evidence>
<feature type="region of interest" description="Disordered" evidence="9">
    <location>
        <begin position="364"/>
        <end position="405"/>
    </location>
</feature>
<keyword evidence="6" id="KW-0238">DNA-binding</keyword>
<dbReference type="Pfam" id="PF00010">
    <property type="entry name" value="HLH"/>
    <property type="match status" value="1"/>
</dbReference>
<keyword evidence="4" id="KW-0744">Spermatogenesis</keyword>
<dbReference type="AlphaFoldDB" id="A0A6J2UWF9"/>
<evidence type="ECO:0000313" key="12">
    <source>
        <dbReference type="RefSeq" id="XP_030623662.1"/>
    </source>
</evidence>
<organism evidence="11 12">
    <name type="scientific">Chanos chanos</name>
    <name type="common">Milkfish</name>
    <name type="synonym">Mugil chanos</name>
    <dbReference type="NCBI Taxonomy" id="29144"/>
    <lineage>
        <taxon>Eukaryota</taxon>
        <taxon>Metazoa</taxon>
        <taxon>Chordata</taxon>
        <taxon>Craniata</taxon>
        <taxon>Vertebrata</taxon>
        <taxon>Euteleostomi</taxon>
        <taxon>Actinopterygii</taxon>
        <taxon>Neopterygii</taxon>
        <taxon>Teleostei</taxon>
        <taxon>Ostariophysi</taxon>
        <taxon>Gonorynchiformes</taxon>
        <taxon>Chanidae</taxon>
        <taxon>Chanos</taxon>
    </lineage>
</organism>
<dbReference type="GO" id="GO:0007283">
    <property type="term" value="P:spermatogenesis"/>
    <property type="evidence" value="ECO:0007669"/>
    <property type="project" value="UniProtKB-KW"/>
</dbReference>
<feature type="compositionally biased region" description="Basic residues" evidence="9">
    <location>
        <begin position="396"/>
        <end position="405"/>
    </location>
</feature>
<keyword evidence="3" id="KW-0221">Differentiation</keyword>
<dbReference type="SMART" id="SM00353">
    <property type="entry name" value="HLH"/>
    <property type="match status" value="1"/>
</dbReference>
<dbReference type="PANTHER" id="PTHR15402:SF2">
    <property type="entry name" value="TRANSCRIPTION FACTOR LIKE 5"/>
    <property type="match status" value="1"/>
</dbReference>
<dbReference type="GeneID" id="115806945"/>
<keyword evidence="5" id="KW-0805">Transcription regulation</keyword>
<dbReference type="GO" id="GO:0000978">
    <property type="term" value="F:RNA polymerase II cis-regulatory region sequence-specific DNA binding"/>
    <property type="evidence" value="ECO:0007669"/>
    <property type="project" value="TreeGrafter"/>
</dbReference>
<dbReference type="SUPFAM" id="SSF47459">
    <property type="entry name" value="HLH, helix-loop-helix DNA-binding domain"/>
    <property type="match status" value="1"/>
</dbReference>
<dbReference type="CDD" id="cd18909">
    <property type="entry name" value="bHLH_TCFL5"/>
    <property type="match status" value="1"/>
</dbReference>
<dbReference type="Gene3D" id="4.10.280.10">
    <property type="entry name" value="Helix-loop-helix DNA-binding domain"/>
    <property type="match status" value="1"/>
</dbReference>
<dbReference type="InterPro" id="IPR011598">
    <property type="entry name" value="bHLH_dom"/>
</dbReference>
<dbReference type="PANTHER" id="PTHR15402">
    <property type="entry name" value="TRANSCRIPTION FACTOR-LIKE 5 PROTEIN"/>
    <property type="match status" value="1"/>
</dbReference>
<evidence type="ECO:0000256" key="6">
    <source>
        <dbReference type="ARBA" id="ARBA00023125"/>
    </source>
</evidence>
<proteinExistence type="predicted"/>
<dbReference type="Proteomes" id="UP000504632">
    <property type="component" value="Chromosome 3"/>
</dbReference>
<evidence type="ECO:0000256" key="7">
    <source>
        <dbReference type="ARBA" id="ARBA00023163"/>
    </source>
</evidence>
<evidence type="ECO:0000256" key="8">
    <source>
        <dbReference type="ARBA" id="ARBA00023242"/>
    </source>
</evidence>
<evidence type="ECO:0000313" key="11">
    <source>
        <dbReference type="Proteomes" id="UP000504632"/>
    </source>
</evidence>
<dbReference type="PROSITE" id="PS50888">
    <property type="entry name" value="BHLH"/>
    <property type="match status" value="1"/>
</dbReference>
<accession>A0A6J2UWF9</accession>
<keyword evidence="7" id="KW-0804">Transcription</keyword>
<gene>
    <name evidence="12" type="primary">LOC115806945</name>
</gene>
<evidence type="ECO:0000259" key="10">
    <source>
        <dbReference type="PROSITE" id="PS50888"/>
    </source>
</evidence>
<dbReference type="OrthoDB" id="9946078at2759"/>
<name>A0A6J2UWF9_CHACN</name>
<evidence type="ECO:0000256" key="2">
    <source>
        <dbReference type="ARBA" id="ARBA00022473"/>
    </source>
</evidence>
<dbReference type="FunFam" id="4.10.280.10:FF:000057">
    <property type="entry name" value="transcription factor-like 5 protein-like"/>
    <property type="match status" value="1"/>
</dbReference>
<protein>
    <submittedName>
        <fullName evidence="12">Transcription factor-like 5 protein</fullName>
    </submittedName>
</protein>
<evidence type="ECO:0000256" key="4">
    <source>
        <dbReference type="ARBA" id="ARBA00022871"/>
    </source>
</evidence>
<evidence type="ECO:0000256" key="3">
    <source>
        <dbReference type="ARBA" id="ARBA00022782"/>
    </source>
</evidence>
<dbReference type="InterPro" id="IPR039583">
    <property type="entry name" value="TCFL5/SOLH1/2"/>
</dbReference>
<dbReference type="InterPro" id="IPR036638">
    <property type="entry name" value="HLH_DNA-bd_sf"/>
</dbReference>
<dbReference type="GO" id="GO:0046983">
    <property type="term" value="F:protein dimerization activity"/>
    <property type="evidence" value="ECO:0007669"/>
    <property type="project" value="InterPro"/>
</dbReference>